<name>A0A2J7QCS6_9NEOP</name>
<evidence type="ECO:0000313" key="1">
    <source>
        <dbReference type="EMBL" id="PNF26384.1"/>
    </source>
</evidence>
<dbReference type="EMBL" id="NEVH01015890">
    <property type="protein sequence ID" value="PNF26384.1"/>
    <property type="molecule type" value="Genomic_DNA"/>
</dbReference>
<gene>
    <name evidence="1" type="ORF">B7P43_G17415</name>
</gene>
<evidence type="ECO:0000313" key="2">
    <source>
        <dbReference type="Proteomes" id="UP000235965"/>
    </source>
</evidence>
<dbReference type="InParanoid" id="A0A2J7QCS6"/>
<dbReference type="Proteomes" id="UP000235965">
    <property type="component" value="Unassembled WGS sequence"/>
</dbReference>
<accession>A0A2J7QCS6</accession>
<comment type="caution">
    <text evidence="1">The sequence shown here is derived from an EMBL/GenBank/DDBJ whole genome shotgun (WGS) entry which is preliminary data.</text>
</comment>
<organism evidence="1 2">
    <name type="scientific">Cryptotermes secundus</name>
    <dbReference type="NCBI Taxonomy" id="105785"/>
    <lineage>
        <taxon>Eukaryota</taxon>
        <taxon>Metazoa</taxon>
        <taxon>Ecdysozoa</taxon>
        <taxon>Arthropoda</taxon>
        <taxon>Hexapoda</taxon>
        <taxon>Insecta</taxon>
        <taxon>Pterygota</taxon>
        <taxon>Neoptera</taxon>
        <taxon>Polyneoptera</taxon>
        <taxon>Dictyoptera</taxon>
        <taxon>Blattodea</taxon>
        <taxon>Blattoidea</taxon>
        <taxon>Termitoidae</taxon>
        <taxon>Kalotermitidae</taxon>
        <taxon>Cryptotermitinae</taxon>
        <taxon>Cryptotermes</taxon>
    </lineage>
</organism>
<keyword evidence="2" id="KW-1185">Reference proteome</keyword>
<proteinExistence type="predicted"/>
<sequence>MLTQSSRVGVKKCKDLWKVVKDRYYAPVSIFVSIFKCLSKMSGCKRKRVVLSIQQKKENAAKK</sequence>
<reference evidence="1 2" key="1">
    <citation type="submission" date="2017-12" db="EMBL/GenBank/DDBJ databases">
        <title>Hemimetabolous genomes reveal molecular basis of termite eusociality.</title>
        <authorList>
            <person name="Harrison M.C."/>
            <person name="Jongepier E."/>
            <person name="Robertson H.M."/>
            <person name="Arning N."/>
            <person name="Bitard-Feildel T."/>
            <person name="Chao H."/>
            <person name="Childers C.P."/>
            <person name="Dinh H."/>
            <person name="Doddapaneni H."/>
            <person name="Dugan S."/>
            <person name="Gowin J."/>
            <person name="Greiner C."/>
            <person name="Han Y."/>
            <person name="Hu H."/>
            <person name="Hughes D.S.T."/>
            <person name="Huylmans A.-K."/>
            <person name="Kemena C."/>
            <person name="Kremer L.P.M."/>
            <person name="Lee S.L."/>
            <person name="Lopez-Ezquerra A."/>
            <person name="Mallet L."/>
            <person name="Monroy-Kuhn J.M."/>
            <person name="Moser A."/>
            <person name="Murali S.C."/>
            <person name="Muzny D.M."/>
            <person name="Otani S."/>
            <person name="Piulachs M.-D."/>
            <person name="Poelchau M."/>
            <person name="Qu J."/>
            <person name="Schaub F."/>
            <person name="Wada-Katsumata A."/>
            <person name="Worley K.C."/>
            <person name="Xie Q."/>
            <person name="Ylla G."/>
            <person name="Poulsen M."/>
            <person name="Gibbs R.A."/>
            <person name="Schal C."/>
            <person name="Richards S."/>
            <person name="Belles X."/>
            <person name="Korb J."/>
            <person name="Bornberg-Bauer E."/>
        </authorList>
    </citation>
    <scope>NUCLEOTIDE SEQUENCE [LARGE SCALE GENOMIC DNA]</scope>
    <source>
        <tissue evidence="1">Whole body</tissue>
    </source>
</reference>
<protein>
    <submittedName>
        <fullName evidence="1">Uncharacterized protein</fullName>
    </submittedName>
</protein>
<dbReference type="AlphaFoldDB" id="A0A2J7QCS6"/>